<dbReference type="HOGENOM" id="CLU_078431_1_0_3"/>
<evidence type="ECO:0000259" key="1">
    <source>
        <dbReference type="Pfam" id="PF14491"/>
    </source>
</evidence>
<evidence type="ECO:0000313" key="2">
    <source>
        <dbReference type="EMBL" id="CCH99516.1"/>
    </source>
</evidence>
<dbReference type="InterPro" id="IPR029492">
    <property type="entry name" value="DUF4435"/>
</dbReference>
<organism evidence="2 3">
    <name type="scientific">Microcystis aeruginosa PCC 9717</name>
    <dbReference type="NCBI Taxonomy" id="1160286"/>
    <lineage>
        <taxon>Bacteria</taxon>
        <taxon>Bacillati</taxon>
        <taxon>Cyanobacteriota</taxon>
        <taxon>Cyanophyceae</taxon>
        <taxon>Oscillatoriophycideae</taxon>
        <taxon>Chroococcales</taxon>
        <taxon>Microcystaceae</taxon>
        <taxon>Microcystis</taxon>
    </lineage>
</organism>
<dbReference type="EMBL" id="CAII01000597">
    <property type="protein sequence ID" value="CCH99516.1"/>
    <property type="molecule type" value="Genomic_DNA"/>
</dbReference>
<feature type="domain" description="DUF4435" evidence="1">
    <location>
        <begin position="23"/>
        <end position="227"/>
    </location>
</feature>
<dbReference type="Proteomes" id="UP000003172">
    <property type="component" value="Unassembled WGS sequence"/>
</dbReference>
<dbReference type="Pfam" id="PF14491">
    <property type="entry name" value="DUF4435"/>
    <property type="match status" value="1"/>
</dbReference>
<sequence>MREQITPDRIANSIRLLRSDHEGVFLIVEGHSDKLIYERLVNKQEVRITIASNKNNAIKALSILEKENFCRVVAVIDADFSRIEQQIPDSNHLFLTDEHDLEMMLIKSAAFDKLLKERGSEEKIAAFSKDIRETLLKLGQEIGKLRLLSLRNELNLKFEGLNFSKFIDKKNLNLSIDIDKLIRSIKNHSQKLSLDEQQIKQDLSVISDENHDPWQLCCGHDFISILAIALWKVLGTWNANDVKKEDLERELRLAYELSYFYQTQIYTLMINWQSNHHPYQIF</sequence>
<gene>
    <name evidence="2" type="ORF">MICAB_6360001</name>
</gene>
<accession>I4FV41</accession>
<dbReference type="AlphaFoldDB" id="I4FV41"/>
<proteinExistence type="predicted"/>
<protein>
    <recommendedName>
        <fullName evidence="1">DUF4435 domain-containing protein</fullName>
    </recommendedName>
</protein>
<evidence type="ECO:0000313" key="3">
    <source>
        <dbReference type="Proteomes" id="UP000003172"/>
    </source>
</evidence>
<dbReference type="RefSeq" id="WP_002762894.1">
    <property type="nucleotide sequence ID" value="NZ_HE972759.1"/>
</dbReference>
<comment type="caution">
    <text evidence="2">The sequence shown here is derived from an EMBL/GenBank/DDBJ whole genome shotgun (WGS) entry which is preliminary data.</text>
</comment>
<name>I4FV41_MICAE</name>
<reference evidence="2 3" key="1">
    <citation type="submission" date="2012-04" db="EMBL/GenBank/DDBJ databases">
        <authorList>
            <person name="Genoscope - CEA"/>
        </authorList>
    </citation>
    <scope>NUCLEOTIDE SEQUENCE [LARGE SCALE GENOMIC DNA]</scope>
    <source>
        <strain evidence="2 3">9717</strain>
    </source>
</reference>